<dbReference type="Pfam" id="PF08241">
    <property type="entry name" value="Methyltransf_11"/>
    <property type="match status" value="1"/>
</dbReference>
<protein>
    <submittedName>
        <fullName evidence="2">SAM-dependent methyltransferase</fullName>
    </submittedName>
</protein>
<dbReference type="CDD" id="cd02440">
    <property type="entry name" value="AdoMet_MTases"/>
    <property type="match status" value="1"/>
</dbReference>
<accession>A0A7Y9H684</accession>
<evidence type="ECO:0000313" key="2">
    <source>
        <dbReference type="EMBL" id="NYE38687.1"/>
    </source>
</evidence>
<dbReference type="InterPro" id="IPR050508">
    <property type="entry name" value="Methyltransf_Superfamily"/>
</dbReference>
<name>A0A7Y9H684_9ACTN</name>
<comment type="caution">
    <text evidence="2">The sequence shown here is derived from an EMBL/GenBank/DDBJ whole genome shotgun (WGS) entry which is preliminary data.</text>
</comment>
<dbReference type="GO" id="GO:0032259">
    <property type="term" value="P:methylation"/>
    <property type="evidence" value="ECO:0007669"/>
    <property type="project" value="UniProtKB-KW"/>
</dbReference>
<dbReference type="InterPro" id="IPR029063">
    <property type="entry name" value="SAM-dependent_MTases_sf"/>
</dbReference>
<evidence type="ECO:0000259" key="1">
    <source>
        <dbReference type="Pfam" id="PF08241"/>
    </source>
</evidence>
<proteinExistence type="predicted"/>
<dbReference type="RefSeq" id="WP_179621311.1">
    <property type="nucleotide sequence ID" value="NZ_JACCBW010000005.1"/>
</dbReference>
<keyword evidence="3" id="KW-1185">Reference proteome</keyword>
<dbReference type="PANTHER" id="PTHR42912:SF80">
    <property type="entry name" value="METHYLTRANSFERASE DOMAIN-CONTAINING PROTEIN"/>
    <property type="match status" value="1"/>
</dbReference>
<dbReference type="Gene3D" id="3.40.50.150">
    <property type="entry name" value="Vaccinia Virus protein VP39"/>
    <property type="match status" value="1"/>
</dbReference>
<keyword evidence="2" id="KW-0489">Methyltransferase</keyword>
<keyword evidence="2" id="KW-0808">Transferase</keyword>
<dbReference type="Proteomes" id="UP000549911">
    <property type="component" value="Unassembled WGS sequence"/>
</dbReference>
<dbReference type="SUPFAM" id="SSF53335">
    <property type="entry name" value="S-adenosyl-L-methionine-dependent methyltransferases"/>
    <property type="match status" value="1"/>
</dbReference>
<organism evidence="2 3">
    <name type="scientific">Nocardioides cavernae</name>
    <dbReference type="NCBI Taxonomy" id="1921566"/>
    <lineage>
        <taxon>Bacteria</taxon>
        <taxon>Bacillati</taxon>
        <taxon>Actinomycetota</taxon>
        <taxon>Actinomycetes</taxon>
        <taxon>Propionibacteriales</taxon>
        <taxon>Nocardioidaceae</taxon>
        <taxon>Nocardioides</taxon>
    </lineage>
</organism>
<dbReference type="EMBL" id="JACCBW010000005">
    <property type="protein sequence ID" value="NYE38687.1"/>
    <property type="molecule type" value="Genomic_DNA"/>
</dbReference>
<reference evidence="2 3" key="1">
    <citation type="submission" date="2020-07" db="EMBL/GenBank/DDBJ databases">
        <authorList>
            <person name="Partida-Martinez L."/>
            <person name="Huntemann M."/>
            <person name="Clum A."/>
            <person name="Wang J."/>
            <person name="Palaniappan K."/>
            <person name="Ritter S."/>
            <person name="Chen I.-M."/>
            <person name="Stamatis D."/>
            <person name="Reddy T."/>
            <person name="O'Malley R."/>
            <person name="Daum C."/>
            <person name="Shapiro N."/>
            <person name="Ivanova N."/>
            <person name="Kyrpides N."/>
            <person name="Woyke T."/>
        </authorList>
    </citation>
    <scope>NUCLEOTIDE SEQUENCE [LARGE SCALE GENOMIC DNA]</scope>
    <source>
        <strain evidence="2 3">AT2.17</strain>
    </source>
</reference>
<dbReference type="InterPro" id="IPR013216">
    <property type="entry name" value="Methyltransf_11"/>
</dbReference>
<evidence type="ECO:0000313" key="3">
    <source>
        <dbReference type="Proteomes" id="UP000549911"/>
    </source>
</evidence>
<reference evidence="2 3" key="2">
    <citation type="submission" date="2020-08" db="EMBL/GenBank/DDBJ databases">
        <title>The Agave Microbiome: Exploring the role of microbial communities in plant adaptations to desert environments.</title>
        <authorList>
            <person name="Partida-Martinez L.P."/>
        </authorList>
    </citation>
    <scope>NUCLEOTIDE SEQUENCE [LARGE SCALE GENOMIC DNA]</scope>
    <source>
        <strain evidence="2 3">AT2.17</strain>
    </source>
</reference>
<sequence>MAEALWTGVAEAYARSFAGLCAGAVPTLLGGLLPGRLLDVGCGTGRLALAARGAGHDVVAVEPDPEMAALARARLGGAAGEVIGGGLPDLPLADDGFDTVLASFVLNHVDDPRAGARELARVGAPGGVVRATIWGTTPPPHVGLWNGLLDEVDAVRPVLPRLPEDRDYPRSPDGLAGILTEAGLAVTRAGTASWQWRVGREDLWAGLTRVGGSGVAWRAQDAAGRARLRAAYDRLDDGRDLALDVECVVVEARVPRT</sequence>
<feature type="domain" description="Methyltransferase type 11" evidence="1">
    <location>
        <begin position="38"/>
        <end position="129"/>
    </location>
</feature>
<gene>
    <name evidence="2" type="ORF">F4692_003837</name>
</gene>
<dbReference type="GO" id="GO:0008757">
    <property type="term" value="F:S-adenosylmethionine-dependent methyltransferase activity"/>
    <property type="evidence" value="ECO:0007669"/>
    <property type="project" value="InterPro"/>
</dbReference>
<dbReference type="PANTHER" id="PTHR42912">
    <property type="entry name" value="METHYLTRANSFERASE"/>
    <property type="match status" value="1"/>
</dbReference>
<dbReference type="AlphaFoldDB" id="A0A7Y9H684"/>